<feature type="domain" description="ABC transmembrane type-1" evidence="8">
    <location>
        <begin position="97"/>
        <end position="302"/>
    </location>
</feature>
<protein>
    <submittedName>
        <fullName evidence="9">Peptide/nickel transport system permease protein</fullName>
    </submittedName>
</protein>
<evidence type="ECO:0000256" key="2">
    <source>
        <dbReference type="ARBA" id="ARBA00022448"/>
    </source>
</evidence>
<keyword evidence="10" id="KW-1185">Reference proteome</keyword>
<dbReference type="RefSeq" id="WP_026177781.1">
    <property type="nucleotide sequence ID" value="NZ_AEMG01000002.1"/>
</dbReference>
<feature type="transmembrane region" description="Helical" evidence="7">
    <location>
        <begin position="136"/>
        <end position="163"/>
    </location>
</feature>
<dbReference type="AlphaFoldDB" id="A0A1M6TXN3"/>
<dbReference type="Pfam" id="PF00528">
    <property type="entry name" value="BPD_transp_1"/>
    <property type="match status" value="1"/>
</dbReference>
<gene>
    <name evidence="9" type="ORF">SAMN05444342_1864</name>
</gene>
<name>A0A1M6TXN3_HALPU</name>
<dbReference type="InterPro" id="IPR035906">
    <property type="entry name" value="MetI-like_sf"/>
</dbReference>
<dbReference type="OrthoDB" id="44105at2157"/>
<dbReference type="GO" id="GO:0055085">
    <property type="term" value="P:transmembrane transport"/>
    <property type="evidence" value="ECO:0007669"/>
    <property type="project" value="InterPro"/>
</dbReference>
<dbReference type="Pfam" id="PF19300">
    <property type="entry name" value="BPD_transp_1_N"/>
    <property type="match status" value="1"/>
</dbReference>
<evidence type="ECO:0000256" key="7">
    <source>
        <dbReference type="RuleBase" id="RU363032"/>
    </source>
</evidence>
<evidence type="ECO:0000256" key="4">
    <source>
        <dbReference type="ARBA" id="ARBA00022692"/>
    </source>
</evidence>
<evidence type="ECO:0000259" key="8">
    <source>
        <dbReference type="PROSITE" id="PS50928"/>
    </source>
</evidence>
<comment type="similarity">
    <text evidence="7">Belongs to the binding-protein-dependent transport system permease family.</text>
</comment>
<dbReference type="SUPFAM" id="SSF161098">
    <property type="entry name" value="MetI-like"/>
    <property type="match status" value="1"/>
</dbReference>
<keyword evidence="6 7" id="KW-0472">Membrane</keyword>
<evidence type="ECO:0000256" key="6">
    <source>
        <dbReference type="ARBA" id="ARBA00023136"/>
    </source>
</evidence>
<evidence type="ECO:0000256" key="1">
    <source>
        <dbReference type="ARBA" id="ARBA00004651"/>
    </source>
</evidence>
<dbReference type="EMBL" id="FRAN01000002">
    <property type="protein sequence ID" value="SHK61653.1"/>
    <property type="molecule type" value="Genomic_DNA"/>
</dbReference>
<accession>A0A1M6TXN3</accession>
<comment type="subcellular location">
    <subcellularLocation>
        <location evidence="1 7">Cell membrane</location>
        <topology evidence="1 7">Multi-pass membrane protein</topology>
    </subcellularLocation>
</comment>
<evidence type="ECO:0000313" key="10">
    <source>
        <dbReference type="Proteomes" id="UP000184203"/>
    </source>
</evidence>
<organism evidence="9 10">
    <name type="scientific">Haladaptatus paucihalophilus DX253</name>
    <dbReference type="NCBI Taxonomy" id="797209"/>
    <lineage>
        <taxon>Archaea</taxon>
        <taxon>Methanobacteriati</taxon>
        <taxon>Methanobacteriota</taxon>
        <taxon>Stenosarchaea group</taxon>
        <taxon>Halobacteria</taxon>
        <taxon>Halobacteriales</taxon>
        <taxon>Haladaptataceae</taxon>
        <taxon>Haladaptatus</taxon>
    </lineage>
</organism>
<keyword evidence="5 7" id="KW-1133">Transmembrane helix</keyword>
<sequence length="316" mass="35696">MSMYRYTARRLLQMIPVLLGVFTLTFVMMHSLPGNPVRIYLGLNPSKELADQLIHQYGFDRPLWQQYLDYLGRILHGNLGESFMRKRPVADLMMERIAPTLTLMGLSYAIALPISILLGVYAASRHNQLGDHVSRFLGLVGLSTPNFWLGLMLIFLLALEFQWLPASGYVPFAQAPVESTKRLIMPVITLATAQTATLMRMTRSSMVEELSQDYVQTARAYGLPERRILLKHAFRNALLPLVTIIGLQLSFLLDGSVIAEKIFAIPGIGRLFFTGMTHQDYGVIMGLTLIFAFLFLMGVLLTDLAYAYIDPRIRYD</sequence>
<dbReference type="PANTHER" id="PTHR43163:SF6">
    <property type="entry name" value="DIPEPTIDE TRANSPORT SYSTEM PERMEASE PROTEIN DPPB-RELATED"/>
    <property type="match status" value="1"/>
</dbReference>
<dbReference type="CDD" id="cd06261">
    <property type="entry name" value="TM_PBP2"/>
    <property type="match status" value="1"/>
</dbReference>
<feature type="transmembrane region" description="Helical" evidence="7">
    <location>
        <begin position="281"/>
        <end position="309"/>
    </location>
</feature>
<dbReference type="InterPro" id="IPR000515">
    <property type="entry name" value="MetI-like"/>
</dbReference>
<dbReference type="PANTHER" id="PTHR43163">
    <property type="entry name" value="DIPEPTIDE TRANSPORT SYSTEM PERMEASE PROTEIN DPPB-RELATED"/>
    <property type="match status" value="1"/>
</dbReference>
<dbReference type="InterPro" id="IPR045621">
    <property type="entry name" value="BPD_transp_1_N"/>
</dbReference>
<evidence type="ECO:0000313" key="9">
    <source>
        <dbReference type="EMBL" id="SHK61653.1"/>
    </source>
</evidence>
<dbReference type="GO" id="GO:0005886">
    <property type="term" value="C:plasma membrane"/>
    <property type="evidence" value="ECO:0007669"/>
    <property type="project" value="UniProtKB-SubCell"/>
</dbReference>
<evidence type="ECO:0000256" key="5">
    <source>
        <dbReference type="ARBA" id="ARBA00022989"/>
    </source>
</evidence>
<keyword evidence="2 7" id="KW-0813">Transport</keyword>
<evidence type="ECO:0000256" key="3">
    <source>
        <dbReference type="ARBA" id="ARBA00022475"/>
    </source>
</evidence>
<feature type="transmembrane region" description="Helical" evidence="7">
    <location>
        <begin position="101"/>
        <end position="124"/>
    </location>
</feature>
<keyword evidence="4 7" id="KW-0812">Transmembrane</keyword>
<dbReference type="Gene3D" id="1.10.3720.10">
    <property type="entry name" value="MetI-like"/>
    <property type="match status" value="1"/>
</dbReference>
<feature type="transmembrane region" description="Helical" evidence="7">
    <location>
        <begin position="12"/>
        <end position="32"/>
    </location>
</feature>
<proteinExistence type="inferred from homology"/>
<reference evidence="10" key="1">
    <citation type="submission" date="2016-11" db="EMBL/GenBank/DDBJ databases">
        <authorList>
            <person name="Varghese N."/>
            <person name="Submissions S."/>
        </authorList>
    </citation>
    <scope>NUCLEOTIDE SEQUENCE [LARGE SCALE GENOMIC DNA]</scope>
    <source>
        <strain evidence="10">DX253</strain>
    </source>
</reference>
<feature type="transmembrane region" description="Helical" evidence="7">
    <location>
        <begin position="233"/>
        <end position="253"/>
    </location>
</feature>
<dbReference type="Proteomes" id="UP000184203">
    <property type="component" value="Unassembled WGS sequence"/>
</dbReference>
<keyword evidence="3" id="KW-1003">Cell membrane</keyword>
<dbReference type="PROSITE" id="PS50928">
    <property type="entry name" value="ABC_TM1"/>
    <property type="match status" value="1"/>
</dbReference>